<dbReference type="AlphaFoldDB" id="A0A2T3G1P4"/>
<evidence type="ECO:0000313" key="1">
    <source>
        <dbReference type="EMBL" id="PST41446.1"/>
    </source>
</evidence>
<dbReference type="EMBL" id="PYLP01000003">
    <property type="protein sequence ID" value="PST41446.1"/>
    <property type="molecule type" value="Genomic_DNA"/>
</dbReference>
<dbReference type="Proteomes" id="UP000241201">
    <property type="component" value="Unassembled WGS sequence"/>
</dbReference>
<reference evidence="2" key="1">
    <citation type="submission" date="2018-03" db="EMBL/GenBank/DDBJ databases">
        <title>Lachnoclostridium SNUG30370 gen.nov., sp.nov., isolated from human faeces.</title>
        <authorList>
            <person name="Seo B."/>
            <person name="Jeon K."/>
            <person name="Ko G."/>
        </authorList>
    </citation>
    <scope>NUCLEOTIDE SEQUENCE [LARGE SCALE GENOMIC DNA]</scope>
    <source>
        <strain evidence="2">SNUG30370</strain>
    </source>
</reference>
<protein>
    <submittedName>
        <fullName evidence="1">Abortive phage infection protein</fullName>
    </submittedName>
</protein>
<organism evidence="1 2">
    <name type="scientific">Faecalibacillus faecis</name>
    <dbReference type="NCBI Taxonomy" id="1982628"/>
    <lineage>
        <taxon>Bacteria</taxon>
        <taxon>Bacillati</taxon>
        <taxon>Bacillota</taxon>
        <taxon>Erysipelotrichia</taxon>
        <taxon>Erysipelotrichales</taxon>
        <taxon>Coprobacillaceae</taxon>
        <taxon>Faecalibacillus</taxon>
    </lineage>
</organism>
<name>A0A2T3G1P4_9FIRM</name>
<gene>
    <name evidence="1" type="ORF">C7U55_04475</name>
</gene>
<evidence type="ECO:0000313" key="2">
    <source>
        <dbReference type="Proteomes" id="UP000241201"/>
    </source>
</evidence>
<accession>A0A2T3G1P4</accession>
<keyword evidence="2" id="KW-1185">Reference proteome</keyword>
<sequence length="156" mass="18147">MEKIGPGMYITQETLEDESYTLSLRCPRGIISHDDALYYYGLVDREPLVHTMTIYTGYNPSSLTNSGYKIYTVKKDLLDLGKTTVINNFGHTVPMYDLERTICDLVRSRSNFEIQDFNSVLKTYVSKKDKDLNKLMEYAKAFRIDKIVRQYMEVLL</sequence>
<comment type="caution">
    <text evidence="1">The sequence shown here is derived from an EMBL/GenBank/DDBJ whole genome shotgun (WGS) entry which is preliminary data.</text>
</comment>
<proteinExistence type="predicted"/>